<name>A0AB34XS21_9MICO</name>
<sequence length="111" mass="11321">MKNQRYTENKHIALTADKDYTSGDPAAIGVYRGVVVADAKKDEKVTIWLDGSYDIPVTGALTVGQAVYITANGTLTATAGPTPWGAANVAKATGTGVAEVAPLGMIPGATA</sequence>
<organism evidence="1 2">
    <name type="scientific">Brevibacterium casei</name>
    <dbReference type="NCBI Taxonomy" id="33889"/>
    <lineage>
        <taxon>Bacteria</taxon>
        <taxon>Bacillati</taxon>
        <taxon>Actinomycetota</taxon>
        <taxon>Actinomycetes</taxon>
        <taxon>Micrococcales</taxon>
        <taxon>Brevibacteriaceae</taxon>
        <taxon>Brevibacterium</taxon>
    </lineage>
</organism>
<evidence type="ECO:0000313" key="2">
    <source>
        <dbReference type="Proteomes" id="UP000076612"/>
    </source>
</evidence>
<evidence type="ECO:0000313" key="1">
    <source>
        <dbReference type="EMBL" id="KZE19161.1"/>
    </source>
</evidence>
<accession>A0AB34XS21</accession>
<dbReference type="InterPro" id="IPR011231">
    <property type="entry name" value="Phage_VT1-Sakai_H0018"/>
</dbReference>
<dbReference type="Proteomes" id="UP000076612">
    <property type="component" value="Unassembled WGS sequence"/>
</dbReference>
<gene>
    <name evidence="1" type="ORF">AVW13_11940</name>
</gene>
<evidence type="ECO:0008006" key="3">
    <source>
        <dbReference type="Google" id="ProtNLM"/>
    </source>
</evidence>
<comment type="caution">
    <text evidence="1">The sequence shown here is derived from an EMBL/GenBank/DDBJ whole genome shotgun (WGS) entry which is preliminary data.</text>
</comment>
<dbReference type="EMBL" id="LQQR01000020">
    <property type="protein sequence ID" value="KZE19161.1"/>
    <property type="molecule type" value="Genomic_DNA"/>
</dbReference>
<protein>
    <recommendedName>
        <fullName evidence="3">DUF2190 family protein</fullName>
    </recommendedName>
</protein>
<proteinExistence type="predicted"/>
<reference evidence="2" key="1">
    <citation type="submission" date="2016-01" db="EMBL/GenBank/DDBJ databases">
        <title>Draft genome of Chromobacterium sp. F49.</title>
        <authorList>
            <person name="Hong K.W."/>
        </authorList>
    </citation>
    <scope>NUCLEOTIDE SEQUENCE [LARGE SCALE GENOMIC DNA]</scope>
    <source>
        <strain evidence="2">M40</strain>
    </source>
</reference>
<dbReference type="RefSeq" id="WP_063250118.1">
    <property type="nucleotide sequence ID" value="NZ_LQQR01000020.1"/>
</dbReference>
<dbReference type="AlphaFoldDB" id="A0AB34XS21"/>
<dbReference type="Pfam" id="PF09956">
    <property type="entry name" value="Phage_cement_2"/>
    <property type="match status" value="1"/>
</dbReference>